<reference evidence="1 2" key="1">
    <citation type="submission" date="2016-06" db="EMBL/GenBank/DDBJ databases">
        <title>Simultaneous identification of Haemophilus influenzae and Haemophilus haemolyticus using TaqMan real-time PCR.</title>
        <authorList>
            <person name="Price E.P."/>
            <person name="Sarovich D.S."/>
            <person name="Harris T."/>
            <person name="Spargo J.C."/>
            <person name="Nosworthy E."/>
            <person name="Beissbarth J."/>
            <person name="Smith-Vaughan H.C."/>
        </authorList>
    </citation>
    <scope>NUCLEOTIDE SEQUENCE [LARGE SCALE GENOMIC DNA]</scope>
    <source>
        <strain evidence="1 2">ATCC 9796</strain>
    </source>
</reference>
<evidence type="ECO:0000313" key="2">
    <source>
        <dbReference type="Proteomes" id="UP000092740"/>
    </source>
</evidence>
<evidence type="ECO:0000313" key="1">
    <source>
        <dbReference type="EMBL" id="OBY52222.1"/>
    </source>
</evidence>
<dbReference type="InterPro" id="IPR029044">
    <property type="entry name" value="Nucleotide-diphossugar_trans"/>
</dbReference>
<name>A0AB36E9J3_HAEPA</name>
<dbReference type="EMBL" id="MAQD01000005">
    <property type="protein sequence ID" value="OBY52222.1"/>
    <property type="molecule type" value="Genomic_DNA"/>
</dbReference>
<dbReference type="SUPFAM" id="SSF56112">
    <property type="entry name" value="Protein kinase-like (PK-like)"/>
    <property type="match status" value="1"/>
</dbReference>
<accession>A0AB36E9J3</accession>
<organism evidence="1 2">
    <name type="scientific">Haemophilus parainfluenzae</name>
    <dbReference type="NCBI Taxonomy" id="729"/>
    <lineage>
        <taxon>Bacteria</taxon>
        <taxon>Pseudomonadati</taxon>
        <taxon>Pseudomonadota</taxon>
        <taxon>Gammaproteobacteria</taxon>
        <taxon>Pasteurellales</taxon>
        <taxon>Pasteurellaceae</taxon>
        <taxon>Haemophilus</taxon>
    </lineage>
</organism>
<dbReference type="InterPro" id="IPR011009">
    <property type="entry name" value="Kinase-like_dom_sf"/>
</dbReference>
<dbReference type="SUPFAM" id="SSF53448">
    <property type="entry name" value="Nucleotide-diphospho-sugar transferases"/>
    <property type="match status" value="1"/>
</dbReference>
<evidence type="ECO:0008006" key="3">
    <source>
        <dbReference type="Google" id="ProtNLM"/>
    </source>
</evidence>
<comment type="caution">
    <text evidence="1">The sequence shown here is derived from an EMBL/GenBank/DDBJ whole genome shotgun (WGS) entry which is preliminary data.</text>
</comment>
<dbReference type="Proteomes" id="UP000092740">
    <property type="component" value="Unassembled WGS sequence"/>
</dbReference>
<dbReference type="Gene3D" id="3.90.550.10">
    <property type="entry name" value="Spore Coat Polysaccharide Biosynthesis Protein SpsA, Chain A"/>
    <property type="match status" value="1"/>
</dbReference>
<protein>
    <recommendedName>
        <fullName evidence="3">Capsular biosynthesis protein</fullName>
    </recommendedName>
</protein>
<gene>
    <name evidence="1" type="ORF">BBB48_03595</name>
</gene>
<sequence length="520" mass="59346">MILINSAAYVNAEFRNEFGAIPPVFLPIGNKKLLTHQISSLREQFSEDIKIVVSLPSTYALSIEESLLLDELNIEPIFVQDGISLGMALLYVLNTIGDNNEPLRLLHGDTLLGSFPKNENCIALAKAEDDYIWQFNEKYNAVWCGFFSFSNPKAFVRALALSQGDFAQAVNIYEEENGIEYEDVSSWYDFGHINTYFKSRSLITTQRAFNSLKIEDGVVWKSGSAPRKIEAEANWFRALPAGLKRFTPQLIQVGKTEQDSPFYETEYLPILPLNEIFVHGRNPVIFWEKVLGLISFYMSESRKYFPRGDEELLEKINQDSTALYADKTYERLMAYAKQVGLDLYKPTRYDGTDLPSLWQIAEDCVNKALALPIIPSVVHGDLCFSNIMYDSRSNSIKVIDPRGLNIHQELTIYGNQSYDLAKLCHSFIGLYDFIIADSFNLEKNNDIGVKLTFNLDARLEKIQAVFMKQLVIPNIQHEDIIAPTILLFLSMIPLHYDKPHRQDAMLANALRLYRTFMIKS</sequence>
<dbReference type="AlphaFoldDB" id="A0AB36E9J3"/>
<dbReference type="RefSeq" id="WP_065285618.1">
    <property type="nucleotide sequence ID" value="NZ_MAQD01000005.1"/>
</dbReference>
<proteinExistence type="predicted"/>